<accession>A0A2S2PJZ7</accession>
<sequence length="760" mass="88635">MCDQDQDVLWHFEDLKLLNGTDLPIFGGDTYPCLSLQLRSMKEPIRVLSGIDYWLDNLMAYVPEVTMCYHSNCFVQKHELVMNEDLPSLNDSTRSSKVITRVAQNVLSFLKSNTAEPGHTYWLFKGDNDDIVKFYDLSSLCSESLVEEYCEGQNLFTIPVAMLLYHVALNLKYNPIDEMATNTATIQILLNNCLKLLNKTKYPHIVISVHLMLSDFYIPNGINPASVQLANNALLSPYVKSDENLSISSDVEKSMFSIELENPPSKIIVMTLEEHCQKALYYVGCGISCLYYSEDTDQQLTMKKGRKTKNNKNKNKNHNKGCVIVEYNEDFKNNPLLNKSVAEIMPSWHNPPNPQDNDFWKQRLNILFYQKACLVYDILAKYYLAHKKYGKVIKHYCYSFKCWLWIFNTKFNRTIIGMLLKDAADCCFYISQNWDKVQQYRIELDTDDKCDLKIRSSLLDKFDNSKLQDFNLIPRNIESKEGILNAAVNCYKRSLEYEIDQNEKNILNRQLGNIYNKLSTEYIDEIITAWRIQSKITTSRLKWLLKTSRNYLSIGIKKSERSSDQFNLALLYANMGHLYRYTLDYLLQNNLSTTGFIKDKDFTKMAIESYEKGLTALGNRSFDQNIWDKIFFDVSTVTYNMTIKYKNNPPVYSKLTEAINVLLEALKYCDLENEVSQKSYYEYRAADIHDHLGSLYYCRLRNMDVDMPMFKTTINQCKSHYNQSFEIFFKMKRPLECIEVLMKDIAVDELQIESIKYLVI</sequence>
<name>A0A2S2PJZ7_SCHGA</name>
<evidence type="ECO:0000259" key="2">
    <source>
        <dbReference type="Pfam" id="PF23788"/>
    </source>
</evidence>
<evidence type="ECO:0000259" key="1">
    <source>
        <dbReference type="Pfam" id="PF23723"/>
    </source>
</evidence>
<dbReference type="InterPro" id="IPR056582">
    <property type="entry name" value="EDRF1_N"/>
</dbReference>
<gene>
    <name evidence="3" type="primary">Edrf1_0</name>
    <name evidence="3" type="ORF">g.110833</name>
</gene>
<organism evidence="3">
    <name type="scientific">Schizaphis graminum</name>
    <name type="common">Green bug aphid</name>
    <dbReference type="NCBI Taxonomy" id="13262"/>
    <lineage>
        <taxon>Eukaryota</taxon>
        <taxon>Metazoa</taxon>
        <taxon>Ecdysozoa</taxon>
        <taxon>Arthropoda</taxon>
        <taxon>Hexapoda</taxon>
        <taxon>Insecta</taxon>
        <taxon>Pterygota</taxon>
        <taxon>Neoptera</taxon>
        <taxon>Paraneoptera</taxon>
        <taxon>Hemiptera</taxon>
        <taxon>Sternorrhyncha</taxon>
        <taxon>Aphidomorpha</taxon>
        <taxon>Aphidoidea</taxon>
        <taxon>Aphididae</taxon>
        <taxon>Aphidini</taxon>
        <taxon>Schizaphis</taxon>
    </lineage>
</organism>
<dbReference type="PANTHER" id="PTHR15000:SF1">
    <property type="entry name" value="ERYTHROID DIFFERENTIATION-RELATED FACTOR 1"/>
    <property type="match status" value="1"/>
</dbReference>
<proteinExistence type="predicted"/>
<dbReference type="GO" id="GO:0045893">
    <property type="term" value="P:positive regulation of DNA-templated transcription"/>
    <property type="evidence" value="ECO:0007669"/>
    <property type="project" value="TreeGrafter"/>
</dbReference>
<protein>
    <submittedName>
        <fullName evidence="3">Erythroid differentiation-related factor 1</fullName>
    </submittedName>
</protein>
<feature type="domain" description="EDRF1 TPR repeats region" evidence="1">
    <location>
        <begin position="508"/>
        <end position="754"/>
    </location>
</feature>
<dbReference type="Pfam" id="PF23723">
    <property type="entry name" value="TPR_EDRF1"/>
    <property type="match status" value="1"/>
</dbReference>
<feature type="domain" description="EDRF1 N-terminal" evidence="2">
    <location>
        <begin position="6"/>
        <end position="224"/>
    </location>
</feature>
<dbReference type="AlphaFoldDB" id="A0A2S2PJZ7"/>
<dbReference type="EMBL" id="GGMR01017144">
    <property type="protein sequence ID" value="MBY29763.1"/>
    <property type="molecule type" value="Transcribed_RNA"/>
</dbReference>
<dbReference type="InterPro" id="IPR056583">
    <property type="entry name" value="EDRF1_TPR"/>
</dbReference>
<evidence type="ECO:0000313" key="3">
    <source>
        <dbReference type="EMBL" id="MBY29763.1"/>
    </source>
</evidence>
<reference evidence="3" key="1">
    <citation type="submission" date="2018-04" db="EMBL/GenBank/DDBJ databases">
        <title>Transcriptome of Schizaphis graminum biotype I.</title>
        <authorList>
            <person name="Scully E.D."/>
            <person name="Geib S.M."/>
            <person name="Palmer N.A."/>
            <person name="Koch K."/>
            <person name="Bradshaw J."/>
            <person name="Heng-Moss T."/>
            <person name="Sarath G."/>
        </authorList>
    </citation>
    <scope>NUCLEOTIDE SEQUENCE</scope>
</reference>
<dbReference type="Pfam" id="PF23788">
    <property type="entry name" value="EDRF1_N"/>
    <property type="match status" value="1"/>
</dbReference>
<dbReference type="PANTHER" id="PTHR15000">
    <property type="entry name" value="ERYTHROID DIFFERENTIATION-RELATED FACTOR 1"/>
    <property type="match status" value="1"/>
</dbReference>